<dbReference type="SUPFAM" id="SSF56029">
    <property type="entry name" value="Monooxygenase (hydroxylase) regulatory protein"/>
    <property type="match status" value="1"/>
</dbReference>
<comment type="similarity">
    <text evidence="1">Belongs to the TmoD/XamoD family.</text>
</comment>
<accession>A0A6F9ECF0</accession>
<keyword evidence="2" id="KW-0560">Oxidoreductase</keyword>
<protein>
    <submittedName>
        <fullName evidence="2">Toluene-4-monooxygenase system, effector component</fullName>
    </submittedName>
</protein>
<dbReference type="EMBL" id="LR792683">
    <property type="protein sequence ID" value="CAB3394529.1"/>
    <property type="molecule type" value="Genomic_DNA"/>
</dbReference>
<dbReference type="InterPro" id="IPR003454">
    <property type="entry name" value="MOase_MmoB_DmpM"/>
</dbReference>
<dbReference type="AlphaFoldDB" id="A0A6F9ECF0"/>
<evidence type="ECO:0000313" key="3">
    <source>
        <dbReference type="Proteomes" id="UP000502196"/>
    </source>
</evidence>
<dbReference type="Gene3D" id="3.90.56.10">
    <property type="entry name" value="Monooxygenase component MmoB/DmpM"/>
    <property type="match status" value="1"/>
</dbReference>
<dbReference type="GO" id="GO:0004497">
    <property type="term" value="F:monooxygenase activity"/>
    <property type="evidence" value="ECO:0007669"/>
    <property type="project" value="UniProtKB-KW"/>
</dbReference>
<dbReference type="Proteomes" id="UP000502196">
    <property type="component" value="Chromosome"/>
</dbReference>
<gene>
    <name evidence="2" type="primary">tmoD</name>
    <name evidence="2" type="ORF">COOX1_2459</name>
</gene>
<keyword evidence="2" id="KW-0503">Monooxygenase</keyword>
<name>A0A6F9ECF0_9BACL</name>
<evidence type="ECO:0000256" key="1">
    <source>
        <dbReference type="ARBA" id="ARBA00006313"/>
    </source>
</evidence>
<evidence type="ECO:0000313" key="2">
    <source>
        <dbReference type="EMBL" id="CAB3394529.1"/>
    </source>
</evidence>
<dbReference type="InterPro" id="IPR036889">
    <property type="entry name" value="mOase_MmoB_DmpM_sf"/>
</dbReference>
<organism evidence="2 3">
    <name type="scientific">Kyrpidia spormannii</name>
    <dbReference type="NCBI Taxonomy" id="2055160"/>
    <lineage>
        <taxon>Bacteria</taxon>
        <taxon>Bacillati</taxon>
        <taxon>Bacillota</taxon>
        <taxon>Bacilli</taxon>
        <taxon>Bacillales</taxon>
        <taxon>Alicyclobacillaceae</taxon>
        <taxon>Kyrpidia</taxon>
    </lineage>
</organism>
<reference evidence="2 3" key="1">
    <citation type="submission" date="2020-04" db="EMBL/GenBank/DDBJ databases">
        <authorList>
            <person name="Hogendoorn C."/>
        </authorList>
    </citation>
    <scope>NUCLEOTIDE SEQUENCE [LARGE SCALE GENOMIC DNA]</scope>
    <source>
        <strain evidence="2">COOX1</strain>
    </source>
</reference>
<dbReference type="RefSeq" id="WP_170086025.1">
    <property type="nucleotide sequence ID" value="NZ_CP047971.1"/>
</dbReference>
<sequence length="101" mass="11319">MTIRQSGAAKVGPVLRASEITEAIVEAIKIDNPDRQVDIQDQGGYVRVMVEGRCVVTKKTIEHVLGREFRMPGELEVYLSSFAGRIRTGSEQVVWEFLNKN</sequence>
<proteinExistence type="inferred from homology"/>
<dbReference type="Pfam" id="PF02406">
    <property type="entry name" value="MmoB_DmpM"/>
    <property type="match status" value="1"/>
</dbReference>